<keyword evidence="1" id="KW-0472">Membrane</keyword>
<name>A0AAD4QWB2_9BILA</name>
<evidence type="ECO:0000313" key="2">
    <source>
        <dbReference type="EMBL" id="KAI1694091.1"/>
    </source>
</evidence>
<keyword evidence="1" id="KW-0812">Transmembrane</keyword>
<protein>
    <submittedName>
        <fullName evidence="2">Uncharacterized protein</fullName>
    </submittedName>
</protein>
<reference evidence="2" key="1">
    <citation type="submission" date="2022-01" db="EMBL/GenBank/DDBJ databases">
        <title>Genome Sequence Resource for Two Populations of Ditylenchus destructor, the Migratory Endoparasitic Phytonematode.</title>
        <authorList>
            <person name="Zhang H."/>
            <person name="Lin R."/>
            <person name="Xie B."/>
        </authorList>
    </citation>
    <scope>NUCLEOTIDE SEQUENCE</scope>
    <source>
        <strain evidence="2">BazhouSP</strain>
    </source>
</reference>
<dbReference type="AlphaFoldDB" id="A0AAD4QWB2"/>
<dbReference type="Proteomes" id="UP001201812">
    <property type="component" value="Unassembled WGS sequence"/>
</dbReference>
<feature type="transmembrane region" description="Helical" evidence="1">
    <location>
        <begin position="173"/>
        <end position="193"/>
    </location>
</feature>
<sequence length="194" mass="22946">MNFYDVLILTYPAKRISWLFLTKKLPKSWSEELLDFASYSLRVMLLQFLHYKISELSVTDVMCLSYPLRRLFDVFLWKGRKFRWKAEMKAVIFSWIAYFSMEAFVSKVLLDLSLIEPVMWLIFIHLSIQLKKVFRILPLPAFVNADELVIQPLFASVAEYYPLYAVHPELSRVLWRILCLVIGVVGGNYILFLF</sequence>
<dbReference type="EMBL" id="JAKKPZ010000551">
    <property type="protein sequence ID" value="KAI1694091.1"/>
    <property type="molecule type" value="Genomic_DNA"/>
</dbReference>
<accession>A0AAD4QWB2</accession>
<keyword evidence="1" id="KW-1133">Transmembrane helix</keyword>
<gene>
    <name evidence="2" type="ORF">DdX_20299</name>
</gene>
<evidence type="ECO:0000256" key="1">
    <source>
        <dbReference type="SAM" id="Phobius"/>
    </source>
</evidence>
<comment type="caution">
    <text evidence="2">The sequence shown here is derived from an EMBL/GenBank/DDBJ whole genome shotgun (WGS) entry which is preliminary data.</text>
</comment>
<keyword evidence="3" id="KW-1185">Reference proteome</keyword>
<feature type="transmembrane region" description="Helical" evidence="1">
    <location>
        <begin position="90"/>
        <end position="110"/>
    </location>
</feature>
<evidence type="ECO:0000313" key="3">
    <source>
        <dbReference type="Proteomes" id="UP001201812"/>
    </source>
</evidence>
<proteinExistence type="predicted"/>
<organism evidence="2 3">
    <name type="scientific">Ditylenchus destructor</name>
    <dbReference type="NCBI Taxonomy" id="166010"/>
    <lineage>
        <taxon>Eukaryota</taxon>
        <taxon>Metazoa</taxon>
        <taxon>Ecdysozoa</taxon>
        <taxon>Nematoda</taxon>
        <taxon>Chromadorea</taxon>
        <taxon>Rhabditida</taxon>
        <taxon>Tylenchina</taxon>
        <taxon>Tylenchomorpha</taxon>
        <taxon>Sphaerularioidea</taxon>
        <taxon>Anguinidae</taxon>
        <taxon>Anguininae</taxon>
        <taxon>Ditylenchus</taxon>
    </lineage>
</organism>